<dbReference type="OrthoDB" id="2974033at2"/>
<sequence>MYLLLIIGGITFCVAQYVLARKGCFYTSLVLAILYSLLTVLYLQSFMFLIVIVLWALFLIGIKIRKNNEKTSVNKLAVFSIIFTTVMFLGFGYYFLNGVVTEGYITIEEHNLFAENGKYYLYLDEQKIEVSEELYNQVELNSRYHFKYSWNKLLTKNGKFEVFELDS</sequence>
<dbReference type="EMBL" id="CP063356">
    <property type="protein sequence ID" value="QOY34750.1"/>
    <property type="molecule type" value="Genomic_DNA"/>
</dbReference>
<reference evidence="2 4" key="1">
    <citation type="submission" date="2016-10" db="EMBL/GenBank/DDBJ databases">
        <title>Draft genome sequences of four alkaliphilic bacteria belonging to the Anaerobacillus genus.</title>
        <authorList>
            <person name="Bassil N.M."/>
            <person name="Lloyd J.R."/>
        </authorList>
    </citation>
    <scope>NUCLEOTIDE SEQUENCE [LARGE SCALE GENOMIC DNA]</scope>
    <source>
        <strain evidence="2 4">NB2006</strain>
    </source>
</reference>
<reference evidence="3 4" key="2">
    <citation type="journal article" date="2017" name="Genome Announc.">
        <title>Draft Genome Sequences of Four Alkaliphilic Bacteria Belonging to the Anaerobacillus Genus.</title>
        <authorList>
            <person name="Bassil N.M."/>
            <person name="Lloyd J.R."/>
        </authorList>
    </citation>
    <scope>NUCLEOTIDE SEQUENCE [LARGE SCALE GENOMIC DNA]</scope>
    <source>
        <strain evidence="3 4">NB2006</strain>
    </source>
</reference>
<keyword evidence="4" id="KW-1185">Reference proteome</keyword>
<keyword evidence="1" id="KW-0812">Transmembrane</keyword>
<feature type="transmembrane region" description="Helical" evidence="1">
    <location>
        <begin position="30"/>
        <end position="61"/>
    </location>
</feature>
<accession>A0A1S2L634</accession>
<evidence type="ECO:0000256" key="1">
    <source>
        <dbReference type="SAM" id="Phobius"/>
    </source>
</evidence>
<dbReference type="Proteomes" id="UP000180175">
    <property type="component" value="Chromosome"/>
</dbReference>
<reference evidence="3 4" key="3">
    <citation type="journal article" date="2019" name="Int. J. Syst. Evol. Microbiol.">
        <title>Anaerobacillus isosaccharinicus sp. nov., an alkaliphilic bacterium which degrades isosaccharinic acid.</title>
        <authorList>
            <person name="Bassil N.M."/>
            <person name="Lloyd J.R."/>
        </authorList>
    </citation>
    <scope>NUCLEOTIDE SEQUENCE [LARGE SCALE GENOMIC DNA]</scope>
    <source>
        <strain evidence="3 4">NB2006</strain>
    </source>
</reference>
<evidence type="ECO:0000313" key="4">
    <source>
        <dbReference type="Proteomes" id="UP000180175"/>
    </source>
</evidence>
<gene>
    <name evidence="3" type="ORF">AWH56_018760</name>
    <name evidence="2" type="ORF">AWH56_20680</name>
</gene>
<dbReference type="KEGG" id="aia:AWH56_018760"/>
<evidence type="ECO:0000313" key="3">
    <source>
        <dbReference type="EMBL" id="QOY34750.1"/>
    </source>
</evidence>
<reference evidence="3" key="4">
    <citation type="submission" date="2020-10" db="EMBL/GenBank/DDBJ databases">
        <authorList>
            <person name="Bassil N.M."/>
            <person name="Lloyd J.R."/>
        </authorList>
    </citation>
    <scope>NUCLEOTIDE SEQUENCE</scope>
    <source>
        <strain evidence="3">NB2006</strain>
    </source>
</reference>
<evidence type="ECO:0000313" key="2">
    <source>
        <dbReference type="EMBL" id="OIJ07433.1"/>
    </source>
</evidence>
<dbReference type="EMBL" id="LQXD01000176">
    <property type="protein sequence ID" value="OIJ07433.1"/>
    <property type="molecule type" value="Genomic_DNA"/>
</dbReference>
<organism evidence="2 4">
    <name type="scientific">Anaerobacillus isosaccharinicus</name>
    <dbReference type="NCBI Taxonomy" id="1532552"/>
    <lineage>
        <taxon>Bacteria</taxon>
        <taxon>Bacillati</taxon>
        <taxon>Bacillota</taxon>
        <taxon>Bacilli</taxon>
        <taxon>Bacillales</taxon>
        <taxon>Bacillaceae</taxon>
        <taxon>Anaerobacillus</taxon>
    </lineage>
</organism>
<keyword evidence="1" id="KW-1133">Transmembrane helix</keyword>
<feature type="transmembrane region" description="Helical" evidence="1">
    <location>
        <begin position="73"/>
        <end position="96"/>
    </location>
</feature>
<proteinExistence type="predicted"/>
<protein>
    <submittedName>
        <fullName evidence="2">Uncharacterized protein</fullName>
    </submittedName>
</protein>
<dbReference type="AlphaFoldDB" id="A0A1S2L634"/>
<name>A0A1S2L634_9BACI</name>
<keyword evidence="1" id="KW-0472">Membrane</keyword>
<dbReference type="RefSeq" id="WP_071318847.1">
    <property type="nucleotide sequence ID" value="NZ_CP063356.2"/>
</dbReference>